<dbReference type="Pfam" id="PF01978">
    <property type="entry name" value="TrmB"/>
    <property type="match status" value="1"/>
</dbReference>
<dbReference type="SUPFAM" id="SSF63520">
    <property type="entry name" value="PTS-regulatory domain, PRD"/>
    <property type="match status" value="2"/>
</dbReference>
<dbReference type="InterPro" id="IPR025943">
    <property type="entry name" value="Sigma_54_int_dom_ATP-bd_2"/>
</dbReference>
<name>A0A917N3A7_9ENTE</name>
<feature type="domain" description="Sigma-54 factor interaction" evidence="7">
    <location>
        <begin position="81"/>
        <end position="314"/>
    </location>
</feature>
<reference evidence="10" key="2">
    <citation type="submission" date="2020-09" db="EMBL/GenBank/DDBJ databases">
        <authorList>
            <person name="Sun Q."/>
            <person name="Sedlacek I."/>
        </authorList>
    </citation>
    <scope>NUCLEOTIDE SEQUENCE</scope>
    <source>
        <strain evidence="10">CCM 8433</strain>
    </source>
</reference>
<dbReference type="GO" id="GO:0003677">
    <property type="term" value="F:DNA binding"/>
    <property type="evidence" value="ECO:0007669"/>
    <property type="project" value="UniProtKB-KW"/>
</dbReference>
<dbReference type="PROSITE" id="PS51096">
    <property type="entry name" value="PTS_EIIA_TYPE_4"/>
    <property type="match status" value="1"/>
</dbReference>
<keyword evidence="6" id="KW-0238">DNA-binding</keyword>
<dbReference type="SUPFAM" id="SSF53062">
    <property type="entry name" value="PTS system fructose IIA component-like"/>
    <property type="match status" value="1"/>
</dbReference>
<dbReference type="PANTHER" id="PTHR32071:SF38">
    <property type="entry name" value="PSP OPERON TRANSCRIPTIONAL ACTIVATOR"/>
    <property type="match status" value="1"/>
</dbReference>
<evidence type="ECO:0000256" key="5">
    <source>
        <dbReference type="ARBA" id="ARBA00022840"/>
    </source>
</evidence>
<dbReference type="InterPro" id="IPR036662">
    <property type="entry name" value="PTS_EIIA_man-typ_sf"/>
</dbReference>
<dbReference type="GO" id="GO:0006355">
    <property type="term" value="P:regulation of DNA-templated transcription"/>
    <property type="evidence" value="ECO:0007669"/>
    <property type="project" value="InterPro"/>
</dbReference>
<dbReference type="Gene3D" id="1.10.1790.10">
    <property type="entry name" value="PRD domain"/>
    <property type="match status" value="2"/>
</dbReference>
<dbReference type="InterPro" id="IPR027417">
    <property type="entry name" value="P-loop_NTPase"/>
</dbReference>
<accession>A0A917N3A7</accession>
<dbReference type="InterPro" id="IPR003593">
    <property type="entry name" value="AAA+_ATPase"/>
</dbReference>
<dbReference type="InterPro" id="IPR011991">
    <property type="entry name" value="ArsR-like_HTH"/>
</dbReference>
<dbReference type="SMART" id="SM00382">
    <property type="entry name" value="AAA"/>
    <property type="match status" value="1"/>
</dbReference>
<feature type="domain" description="PRD" evidence="9">
    <location>
        <begin position="794"/>
        <end position="900"/>
    </location>
</feature>
<dbReference type="InterPro" id="IPR036390">
    <property type="entry name" value="WH_DNA-bd_sf"/>
</dbReference>
<evidence type="ECO:0000256" key="1">
    <source>
        <dbReference type="ARBA" id="ARBA00020887"/>
    </source>
</evidence>
<keyword evidence="3" id="KW-0547">Nucleotide-binding</keyword>
<dbReference type="InterPro" id="IPR004701">
    <property type="entry name" value="PTS_EIIA_man-typ"/>
</dbReference>
<dbReference type="Pfam" id="PF03610">
    <property type="entry name" value="EIIA-man"/>
    <property type="match status" value="1"/>
</dbReference>
<dbReference type="Gene3D" id="3.40.50.510">
    <property type="entry name" value="Phosphotransferase system, mannose-type IIA component"/>
    <property type="match status" value="1"/>
</dbReference>
<dbReference type="InterPro" id="IPR002078">
    <property type="entry name" value="Sigma_54_int"/>
</dbReference>
<evidence type="ECO:0000259" key="8">
    <source>
        <dbReference type="PROSITE" id="PS51096"/>
    </source>
</evidence>
<dbReference type="PROSITE" id="PS50045">
    <property type="entry name" value="SIGMA54_INTERACT_4"/>
    <property type="match status" value="1"/>
</dbReference>
<dbReference type="InterPro" id="IPR033887">
    <property type="entry name" value="PTS_IIA_man"/>
</dbReference>
<dbReference type="Gene3D" id="3.40.50.300">
    <property type="entry name" value="P-loop containing nucleotide triphosphate hydrolases"/>
    <property type="match status" value="1"/>
</dbReference>
<evidence type="ECO:0000313" key="11">
    <source>
        <dbReference type="Proteomes" id="UP000622610"/>
    </source>
</evidence>
<comment type="caution">
    <text evidence="10">The sequence shown here is derived from an EMBL/GenBank/DDBJ whole genome shotgun (WGS) entry which is preliminary data.</text>
</comment>
<keyword evidence="2" id="KW-0808">Transferase</keyword>
<dbReference type="Pfam" id="PF00874">
    <property type="entry name" value="PRD"/>
    <property type="match status" value="2"/>
</dbReference>
<feature type="domain" description="PRD" evidence="9">
    <location>
        <begin position="434"/>
        <end position="539"/>
    </location>
</feature>
<dbReference type="CDD" id="cd00006">
    <property type="entry name" value="PTS_IIA_man"/>
    <property type="match status" value="1"/>
</dbReference>
<dbReference type="EMBL" id="BMDT01000001">
    <property type="protein sequence ID" value="GGI64475.1"/>
    <property type="molecule type" value="Genomic_DNA"/>
</dbReference>
<evidence type="ECO:0000313" key="10">
    <source>
        <dbReference type="EMBL" id="GGI64475.1"/>
    </source>
</evidence>
<dbReference type="Pfam" id="PF00158">
    <property type="entry name" value="Sigma54_activat"/>
    <property type="match status" value="1"/>
</dbReference>
<dbReference type="AlphaFoldDB" id="A0A917N3A7"/>
<dbReference type="GO" id="GO:0016020">
    <property type="term" value="C:membrane"/>
    <property type="evidence" value="ECO:0007669"/>
    <property type="project" value="InterPro"/>
</dbReference>
<dbReference type="CDD" id="cd00009">
    <property type="entry name" value="AAA"/>
    <property type="match status" value="1"/>
</dbReference>
<sequence length="906" mass="102806">MNSRKSEILQIIVQHPKGLTANEVAELLNIDRSNVSRYLNELFKEEHIQKSDGRPVVYESFKTKVEEIHVDTSTVVTFNNLVGANDSLKVSIQQAKAAILYPPKGLHTIIFGETGTGKSMFAECMYHFAVSSKTLKKDAPFISFNCADYAQNPQLLFGHIFGIRKGAYTGAQEDSPGLIAAADGGILFLDEIHRLPPEGQEMLFTFIDKGTYRPLGESTQVHEASVQIIGATTENSDTFLTTFNRRIPMSITLPNLASRSLDERYQIISLFIKQEANRLNQHIQVEKEAIIAFMLYDAEANIGQIKRDLKLVCAKAFLHYRTHDQSHLIVRKSDCSLTVQKGLLKVKELGDRLDYFLDGKGEFLNFDPGSNEVVWSQDPERNMKVYNDIEEKVATLSETGVANIDLESLISRDVDAFFATYVEELGQMPVHKELIPADIWQLTNRLYDIAETELARKYNEKMRFAFALHLHSTLERVAEDHMIIHPNLNSVRKNLKSEFQVAMDLSSIIEEEQDVEIPFDEIGFISMFLSLDAQQEALLAVEKVGIIVLMHGRATATSMLETAQELLGSTTGVAMNMTLDIEVQTMYKRLLTHIQENPRDYENGILFLTDMGSLNSFAHLIYEETGIRTKTISMTSTMIVLEALRMADVGRSLEDIFQNIQISFETVVRDQFKDSQGDLKLKKAVVVTCFTGEGAAARLYQRIAPVVDQSKVEVIQMQFIEKETFKKHIDELLHEYEIKAIAGTVEIEYQNIPFFSAFDVFDDEKLNMLKRLVSDSLPVSTIVQSLKGAVTHVQPLQELIEELQRLVHQMQNHLQLIVDPAAESGLVIHLVFLVESILRGEERRGFKNLAEFQKQYRLESDLVRTGLMGIEKKYQIRITEDEIAYLTQMFLENKLDLQQLELHTEG</sequence>
<dbReference type="InterPro" id="IPR002831">
    <property type="entry name" value="Tscrpt_reg_TrmB_N"/>
</dbReference>
<proteinExistence type="predicted"/>
<evidence type="ECO:0000256" key="3">
    <source>
        <dbReference type="ARBA" id="ARBA00022741"/>
    </source>
</evidence>
<evidence type="ECO:0000259" key="9">
    <source>
        <dbReference type="PROSITE" id="PS51372"/>
    </source>
</evidence>
<protein>
    <recommendedName>
        <fullName evidence="1">DNA translocase FtsK</fullName>
    </recommendedName>
</protein>
<gene>
    <name evidence="10" type="primary">sigL</name>
    <name evidence="10" type="ORF">GCM10011482_01290</name>
</gene>
<keyword evidence="5" id="KW-0067">ATP-binding</keyword>
<evidence type="ECO:0000256" key="6">
    <source>
        <dbReference type="ARBA" id="ARBA00023125"/>
    </source>
</evidence>
<evidence type="ECO:0000259" key="7">
    <source>
        <dbReference type="PROSITE" id="PS50045"/>
    </source>
</evidence>
<evidence type="ECO:0000256" key="4">
    <source>
        <dbReference type="ARBA" id="ARBA00022777"/>
    </source>
</evidence>
<keyword evidence="11" id="KW-1185">Reference proteome</keyword>
<organism evidence="10 11">
    <name type="scientific">Enterococcus alcedinis</name>
    <dbReference type="NCBI Taxonomy" id="1274384"/>
    <lineage>
        <taxon>Bacteria</taxon>
        <taxon>Bacillati</taxon>
        <taxon>Bacillota</taxon>
        <taxon>Bacilli</taxon>
        <taxon>Lactobacillales</taxon>
        <taxon>Enterococcaceae</taxon>
        <taxon>Enterococcus</taxon>
    </lineage>
</organism>
<dbReference type="SUPFAM" id="SSF46785">
    <property type="entry name" value="Winged helix' DNA-binding domain"/>
    <property type="match status" value="1"/>
</dbReference>
<dbReference type="InterPro" id="IPR036388">
    <property type="entry name" value="WH-like_DNA-bd_sf"/>
</dbReference>
<dbReference type="Gene3D" id="1.10.10.10">
    <property type="entry name" value="Winged helix-like DNA-binding domain superfamily/Winged helix DNA-binding domain"/>
    <property type="match status" value="1"/>
</dbReference>
<dbReference type="SUPFAM" id="SSF52540">
    <property type="entry name" value="P-loop containing nucleoside triphosphate hydrolases"/>
    <property type="match status" value="1"/>
</dbReference>
<dbReference type="CDD" id="cd00090">
    <property type="entry name" value="HTH_ARSR"/>
    <property type="match status" value="1"/>
</dbReference>
<dbReference type="GO" id="GO:0016301">
    <property type="term" value="F:kinase activity"/>
    <property type="evidence" value="ECO:0007669"/>
    <property type="project" value="UniProtKB-KW"/>
</dbReference>
<dbReference type="InterPro" id="IPR036634">
    <property type="entry name" value="PRD_sf"/>
</dbReference>
<feature type="domain" description="PTS EIIA type-4" evidence="8">
    <location>
        <begin position="543"/>
        <end position="668"/>
    </location>
</feature>
<dbReference type="RefSeq" id="WP_188366335.1">
    <property type="nucleotide sequence ID" value="NZ_BMDT01000001.1"/>
</dbReference>
<reference evidence="10" key="1">
    <citation type="journal article" date="2014" name="Int. J. Syst. Evol. Microbiol.">
        <title>Complete genome sequence of Corynebacterium casei LMG S-19264T (=DSM 44701T), isolated from a smear-ripened cheese.</title>
        <authorList>
            <consortium name="US DOE Joint Genome Institute (JGI-PGF)"/>
            <person name="Walter F."/>
            <person name="Albersmeier A."/>
            <person name="Kalinowski J."/>
            <person name="Ruckert C."/>
        </authorList>
    </citation>
    <scope>NUCLEOTIDE SEQUENCE</scope>
    <source>
        <strain evidence="10">CCM 8433</strain>
    </source>
</reference>
<keyword evidence="4" id="KW-0418">Kinase</keyword>
<dbReference type="Proteomes" id="UP000622610">
    <property type="component" value="Unassembled WGS sequence"/>
</dbReference>
<dbReference type="PROSITE" id="PS00676">
    <property type="entry name" value="SIGMA54_INTERACT_2"/>
    <property type="match status" value="1"/>
</dbReference>
<dbReference type="PROSITE" id="PS51372">
    <property type="entry name" value="PRD_2"/>
    <property type="match status" value="2"/>
</dbReference>
<dbReference type="InterPro" id="IPR011608">
    <property type="entry name" value="PRD"/>
</dbReference>
<dbReference type="GO" id="GO:0005524">
    <property type="term" value="F:ATP binding"/>
    <property type="evidence" value="ECO:0007669"/>
    <property type="project" value="UniProtKB-KW"/>
</dbReference>
<dbReference type="PANTHER" id="PTHR32071">
    <property type="entry name" value="TRANSCRIPTIONAL REGULATORY PROTEIN"/>
    <property type="match status" value="1"/>
</dbReference>
<evidence type="ECO:0000256" key="2">
    <source>
        <dbReference type="ARBA" id="ARBA00022679"/>
    </source>
</evidence>
<dbReference type="GO" id="GO:0009401">
    <property type="term" value="P:phosphoenolpyruvate-dependent sugar phosphotransferase system"/>
    <property type="evidence" value="ECO:0007669"/>
    <property type="project" value="InterPro"/>
</dbReference>